<dbReference type="EMBL" id="BTGB01000003">
    <property type="protein sequence ID" value="GMM45901.1"/>
    <property type="molecule type" value="Genomic_DNA"/>
</dbReference>
<evidence type="ECO:0000256" key="8">
    <source>
        <dbReference type="ARBA" id="ARBA00039082"/>
    </source>
</evidence>
<evidence type="ECO:0000256" key="4">
    <source>
        <dbReference type="ARBA" id="ARBA00023180"/>
    </source>
</evidence>
<keyword evidence="3" id="KW-1015">Disulfide bond</keyword>
<dbReference type="InterPro" id="IPR012334">
    <property type="entry name" value="Pectin_lyas_fold"/>
</dbReference>
<evidence type="ECO:0000256" key="2">
    <source>
        <dbReference type="ARBA" id="ARBA00022729"/>
    </source>
</evidence>
<evidence type="ECO:0000256" key="7">
    <source>
        <dbReference type="ARBA" id="ARBA00037631"/>
    </source>
</evidence>
<dbReference type="GO" id="GO:0030570">
    <property type="term" value="F:pectate lyase activity"/>
    <property type="evidence" value="ECO:0007669"/>
    <property type="project" value="InterPro"/>
</dbReference>
<dbReference type="Proteomes" id="UP001378960">
    <property type="component" value="Unassembled WGS sequence"/>
</dbReference>
<protein>
    <recommendedName>
        <fullName evidence="8">pectin lyase</fullName>
        <ecNumber evidence="8">4.2.2.10</ecNumber>
    </recommendedName>
</protein>
<evidence type="ECO:0000256" key="5">
    <source>
        <dbReference type="ARBA" id="ARBA00023239"/>
    </source>
</evidence>
<feature type="domain" description="Pectate lyase" evidence="10">
    <location>
        <begin position="99"/>
        <end position="312"/>
    </location>
</feature>
<organism evidence="11 12">
    <name type="scientific">Pichia kluyveri</name>
    <name type="common">Yeast</name>
    <dbReference type="NCBI Taxonomy" id="36015"/>
    <lineage>
        <taxon>Eukaryota</taxon>
        <taxon>Fungi</taxon>
        <taxon>Dikarya</taxon>
        <taxon>Ascomycota</taxon>
        <taxon>Saccharomycotina</taxon>
        <taxon>Pichiomycetes</taxon>
        <taxon>Pichiales</taxon>
        <taxon>Pichiaceae</taxon>
        <taxon>Pichia</taxon>
    </lineage>
</organism>
<evidence type="ECO:0000259" key="10">
    <source>
        <dbReference type="SMART" id="SM00656"/>
    </source>
</evidence>
<comment type="function">
    <text evidence="7">Pectinolytic enzymes consist of four classes of enzymes: pectin lyase, polygalacturonase, pectin methylesterase and rhamnogalacturonase. Among pectinolytic enzymes, pectin lyase is the most important in depolymerization of pectin, since it cleaves internal glycosidic bonds of highly methylated pectins.</text>
</comment>
<comment type="catalytic activity">
    <reaction evidence="6">
        <text>Eliminative cleavage of (1-&gt;4)-alpha-D-galacturonan methyl ester to give oligosaccharides with 4-deoxy-6-O-methyl-alpha-D-galact-4-enuronosyl groups at their non-reducing ends.</text>
        <dbReference type="EC" id="4.2.2.10"/>
    </reaction>
</comment>
<evidence type="ECO:0000313" key="11">
    <source>
        <dbReference type="EMBL" id="GMM45901.1"/>
    </source>
</evidence>
<dbReference type="AlphaFoldDB" id="A0AAV5R335"/>
<evidence type="ECO:0000313" key="12">
    <source>
        <dbReference type="Proteomes" id="UP001378960"/>
    </source>
</evidence>
<keyword evidence="2 9" id="KW-0732">Signal</keyword>
<dbReference type="PANTHER" id="PTHR31683:SF67">
    <property type="entry name" value="PECTIN LYASE F-RELATED"/>
    <property type="match status" value="1"/>
</dbReference>
<dbReference type="Gene3D" id="2.160.20.10">
    <property type="entry name" value="Single-stranded right-handed beta-helix, Pectin lyase-like"/>
    <property type="match status" value="1"/>
</dbReference>
<dbReference type="SUPFAM" id="SSF51126">
    <property type="entry name" value="Pectin lyase-like"/>
    <property type="match status" value="1"/>
</dbReference>
<reference evidence="11 12" key="1">
    <citation type="journal article" date="2023" name="Elife">
        <title>Identification of key yeast species and microbe-microbe interactions impacting larval growth of Drosophila in the wild.</title>
        <authorList>
            <person name="Mure A."/>
            <person name="Sugiura Y."/>
            <person name="Maeda R."/>
            <person name="Honda K."/>
            <person name="Sakurai N."/>
            <person name="Takahashi Y."/>
            <person name="Watada M."/>
            <person name="Katoh T."/>
            <person name="Gotoh A."/>
            <person name="Gotoh Y."/>
            <person name="Taniguchi I."/>
            <person name="Nakamura K."/>
            <person name="Hayashi T."/>
            <person name="Katayama T."/>
            <person name="Uemura T."/>
            <person name="Hattori Y."/>
        </authorList>
    </citation>
    <scope>NUCLEOTIDE SEQUENCE [LARGE SCALE GENOMIC DNA]</scope>
    <source>
        <strain evidence="11 12">PK-24</strain>
    </source>
</reference>
<dbReference type="InterPro" id="IPR011050">
    <property type="entry name" value="Pectin_lyase_fold/virulence"/>
</dbReference>
<keyword evidence="5" id="KW-0456">Lyase</keyword>
<dbReference type="GO" id="GO:0005576">
    <property type="term" value="C:extracellular region"/>
    <property type="evidence" value="ECO:0007669"/>
    <property type="project" value="UniProtKB-SubCell"/>
</dbReference>
<comment type="similarity">
    <text evidence="1">Belongs to the polysaccharide lyase 1 family.</text>
</comment>
<sequence>MIQIKRLSLIISIALGFTLFGNVFAADLGDNITINAGDNNAKEQLANALCSSYSGSKVCSDNSARTITINGIIDFNQNVAFQKVKGCVYSDNNCVDTKGAEQIIDRLGYCDNKKIIDVTINPLGRDPLIVGSKKVIRGAGANSGVKGRGFLLTGGVSNIRIENLSITDINEQVIWGGDAITIDNASNVKIDHNYIARIGRQFIVTGWGPATDISITNNNFDGTTGYGHYCDNRHYWNFLFYGAAQSISFQKNWVHNTSGRSPEVGQQDSVTGAGIVHVANNLFQSNFYMGARTAPNVAIFLEGNDYDNVGTNIKTFNPIMKKNSNDPIFAPSNQNLNAANPICNSYLGRNCFPNIFEDGQTYNTFTVDKSIFNYKFNVNVKNFVGGSAEYRLMDTKDVKNYVLNNAGPK</sequence>
<accession>A0AAV5R335</accession>
<evidence type="ECO:0000256" key="1">
    <source>
        <dbReference type="ARBA" id="ARBA00010980"/>
    </source>
</evidence>
<evidence type="ECO:0000256" key="3">
    <source>
        <dbReference type="ARBA" id="ARBA00023157"/>
    </source>
</evidence>
<gene>
    <name evidence="11" type="ORF">DAPK24_024760</name>
</gene>
<feature type="signal peptide" evidence="9">
    <location>
        <begin position="1"/>
        <end position="25"/>
    </location>
</feature>
<keyword evidence="4" id="KW-0325">Glycoprotein</keyword>
<keyword evidence="12" id="KW-1185">Reference proteome</keyword>
<dbReference type="EC" id="4.2.2.10" evidence="8"/>
<proteinExistence type="inferred from homology"/>
<dbReference type="InterPro" id="IPR002022">
    <property type="entry name" value="Pec_lyase"/>
</dbReference>
<name>A0AAV5R335_PICKL</name>
<dbReference type="GO" id="GO:0047490">
    <property type="term" value="F:pectin lyase activity"/>
    <property type="evidence" value="ECO:0007669"/>
    <property type="project" value="UniProtKB-EC"/>
</dbReference>
<comment type="caution">
    <text evidence="11">The sequence shown here is derived from an EMBL/GenBank/DDBJ whole genome shotgun (WGS) entry which is preliminary data.</text>
</comment>
<dbReference type="InterPro" id="IPR045032">
    <property type="entry name" value="PEL"/>
</dbReference>
<evidence type="ECO:0000256" key="6">
    <source>
        <dbReference type="ARBA" id="ARBA00036818"/>
    </source>
</evidence>
<feature type="chain" id="PRO_5043719568" description="pectin lyase" evidence="9">
    <location>
        <begin position="26"/>
        <end position="409"/>
    </location>
</feature>
<evidence type="ECO:0000256" key="9">
    <source>
        <dbReference type="SAM" id="SignalP"/>
    </source>
</evidence>
<dbReference type="SMART" id="SM00656">
    <property type="entry name" value="Amb_all"/>
    <property type="match status" value="1"/>
</dbReference>
<dbReference type="PANTHER" id="PTHR31683">
    <property type="entry name" value="PECTATE LYASE 18-RELATED"/>
    <property type="match status" value="1"/>
</dbReference>
<dbReference type="GO" id="GO:0000272">
    <property type="term" value="P:polysaccharide catabolic process"/>
    <property type="evidence" value="ECO:0007669"/>
    <property type="project" value="UniProtKB-KW"/>
</dbReference>